<dbReference type="Gene3D" id="1.25.50.20">
    <property type="match status" value="1"/>
</dbReference>
<accession>A0AAJ7CGS0</accession>
<organism evidence="2 3">
    <name type="scientific">Cephus cinctus</name>
    <name type="common">Wheat stem sawfly</name>
    <dbReference type="NCBI Taxonomy" id="211228"/>
    <lineage>
        <taxon>Eukaryota</taxon>
        <taxon>Metazoa</taxon>
        <taxon>Ecdysozoa</taxon>
        <taxon>Arthropoda</taxon>
        <taxon>Hexapoda</taxon>
        <taxon>Insecta</taxon>
        <taxon>Pterygota</taxon>
        <taxon>Neoptera</taxon>
        <taxon>Endopterygota</taxon>
        <taxon>Hymenoptera</taxon>
        <taxon>Cephoidea</taxon>
        <taxon>Cephidae</taxon>
        <taxon>Cephus</taxon>
    </lineage>
</organism>
<dbReference type="KEGG" id="ccin:107274625"/>
<dbReference type="AlphaFoldDB" id="A0AAJ7CGS0"/>
<dbReference type="Pfam" id="PF11838">
    <property type="entry name" value="ERAP1_C"/>
    <property type="match status" value="1"/>
</dbReference>
<gene>
    <name evidence="3" type="primary">LOC107274625</name>
</gene>
<evidence type="ECO:0000259" key="1">
    <source>
        <dbReference type="Pfam" id="PF11838"/>
    </source>
</evidence>
<proteinExistence type="predicted"/>
<dbReference type="Proteomes" id="UP000694920">
    <property type="component" value="Unplaced"/>
</dbReference>
<evidence type="ECO:0000313" key="3">
    <source>
        <dbReference type="RefSeq" id="XP_015609387.1"/>
    </source>
</evidence>
<dbReference type="RefSeq" id="XP_015609387.1">
    <property type="nucleotide sequence ID" value="XM_015753901.1"/>
</dbReference>
<dbReference type="InterPro" id="IPR024571">
    <property type="entry name" value="ERAP1-like_C_dom"/>
</dbReference>
<evidence type="ECO:0000313" key="2">
    <source>
        <dbReference type="Proteomes" id="UP000694920"/>
    </source>
</evidence>
<reference evidence="3" key="1">
    <citation type="submission" date="2025-08" db="UniProtKB">
        <authorList>
            <consortium name="RefSeq"/>
        </authorList>
    </citation>
    <scope>IDENTIFICATION</scope>
</reference>
<keyword evidence="2" id="KW-1185">Reference proteome</keyword>
<name>A0AAJ7CGS0_CEPCN</name>
<feature type="domain" description="ERAP1-like C-terminal" evidence="1">
    <location>
        <begin position="13"/>
        <end position="122"/>
    </location>
</feature>
<dbReference type="GeneID" id="107274625"/>
<sequence length="152" mass="17243">MVLDLYAKSPSLTVINYLGLSEDEEILTNYMSLATTENSTILKEHASDAFASVYNNRADKVNFALDYLIDNFDKLYAFWDQPTDKMIGHISAISTLLTTREQLAKLKALVGKHSDVFGSDGQTAIATTESNVKWAETYEPVFYKWFTNFYKL</sequence>
<protein>
    <submittedName>
        <fullName evidence="3">Uncharacterized protein LOC107274625</fullName>
    </submittedName>
</protein>